<organism evidence="2 3">
    <name type="scientific">Kosmotoga pacifica</name>
    <dbReference type="NCBI Taxonomy" id="1330330"/>
    <lineage>
        <taxon>Bacteria</taxon>
        <taxon>Thermotogati</taxon>
        <taxon>Thermotogota</taxon>
        <taxon>Thermotogae</taxon>
        <taxon>Kosmotogales</taxon>
        <taxon>Kosmotogaceae</taxon>
        <taxon>Kosmotoga</taxon>
    </lineage>
</organism>
<gene>
    <name evidence="2" type="ORF">IX53_01760</name>
</gene>
<evidence type="ECO:0000313" key="2">
    <source>
        <dbReference type="EMBL" id="AKI96755.1"/>
    </source>
</evidence>
<protein>
    <recommendedName>
        <fullName evidence="4">CYTH domain-containing protein</fullName>
    </recommendedName>
</protein>
<dbReference type="PATRIC" id="fig|1330330.3.peg.360"/>
<keyword evidence="3" id="KW-1185">Reference proteome</keyword>
<dbReference type="RefSeq" id="WP_047753890.1">
    <property type="nucleotide sequence ID" value="NZ_CAJUHA010000004.1"/>
</dbReference>
<dbReference type="OrthoDB" id="46544at2"/>
<accession>A0A0G2Z563</accession>
<evidence type="ECO:0008006" key="4">
    <source>
        <dbReference type="Google" id="ProtNLM"/>
    </source>
</evidence>
<dbReference type="KEGG" id="kpf:IX53_01760"/>
<dbReference type="InterPro" id="IPR033469">
    <property type="entry name" value="CYTH-like_dom_sf"/>
</dbReference>
<dbReference type="InterPro" id="IPR012042">
    <property type="entry name" value="NeuTTM/CthTTM-like"/>
</dbReference>
<feature type="active site" description="Proton acceptor" evidence="1">
    <location>
        <position position="32"/>
    </location>
</feature>
<proteinExistence type="predicted"/>
<reference evidence="2 3" key="1">
    <citation type="submission" date="2015-04" db="EMBL/GenBank/DDBJ databases">
        <title>Complete Genome Sequence of Kosmotoga pacifica SLHLJ1.</title>
        <authorList>
            <person name="Jiang L.J."/>
            <person name="Shao Z.Z."/>
            <person name="Jebbar M."/>
        </authorList>
    </citation>
    <scope>NUCLEOTIDE SEQUENCE [LARGE SCALE GENOMIC DNA]</scope>
    <source>
        <strain evidence="2 3">SLHLJ1</strain>
    </source>
</reference>
<evidence type="ECO:0000313" key="3">
    <source>
        <dbReference type="Proteomes" id="UP000035159"/>
    </source>
</evidence>
<dbReference type="STRING" id="1330330.IX53_01760"/>
<dbReference type="AlphaFoldDB" id="A0A0G2Z563"/>
<dbReference type="PIRSF" id="PIRSF016487">
    <property type="entry name" value="CYTH_UCP016487"/>
    <property type="match status" value="1"/>
</dbReference>
<dbReference type="Gene3D" id="2.40.320.10">
    <property type="entry name" value="Hypothetical Protein Pfu-838710-001"/>
    <property type="match status" value="1"/>
</dbReference>
<dbReference type="EMBL" id="CP011232">
    <property type="protein sequence ID" value="AKI96755.1"/>
    <property type="molecule type" value="Genomic_DNA"/>
</dbReference>
<sequence length="196" mass="23422">MFEIERKFLIKKKKLFDVLKQAKSILLIAQWYLTDEEEVRIRLMVDKLGKTRWISTLKQGIGLIRRENESELQPSEAENMFIRLKASPAIIKIRRVYPDKDFEGVIDDYYFPELGYVAEIELLNQKAQMPYPWNFWNLPEDSFFEVTELKGYTAWELSRVFDGENFPIIEKKLEKELVPQAQKSAFMKILKEIYER</sequence>
<dbReference type="Proteomes" id="UP000035159">
    <property type="component" value="Chromosome"/>
</dbReference>
<name>A0A0G2Z563_9BACT</name>
<dbReference type="SUPFAM" id="SSF55154">
    <property type="entry name" value="CYTH-like phosphatases"/>
    <property type="match status" value="1"/>
</dbReference>
<evidence type="ECO:0000256" key="1">
    <source>
        <dbReference type="PIRSR" id="PIRSR016487-1"/>
    </source>
</evidence>